<keyword evidence="2" id="KW-1185">Reference proteome</keyword>
<proteinExistence type="predicted"/>
<protein>
    <submittedName>
        <fullName evidence="1">Uncharacterized protein</fullName>
    </submittedName>
</protein>
<name>A0A1Z4LX84_9CYAN</name>
<organism evidence="1 2">
    <name type="scientific">Calothrix parasitica NIES-267</name>
    <dbReference type="NCBI Taxonomy" id="1973488"/>
    <lineage>
        <taxon>Bacteria</taxon>
        <taxon>Bacillati</taxon>
        <taxon>Cyanobacteriota</taxon>
        <taxon>Cyanophyceae</taxon>
        <taxon>Nostocales</taxon>
        <taxon>Calotrichaceae</taxon>
        <taxon>Calothrix</taxon>
    </lineage>
</organism>
<sequence length="39" mass="4657">MTNFCNLSDYSHMIDIFLVVNMIKKNEYLVHIVQKINAR</sequence>
<reference evidence="1 2" key="1">
    <citation type="submission" date="2017-06" db="EMBL/GenBank/DDBJ databases">
        <title>Genome sequencing of cyanobaciteial culture collection at National Institute for Environmental Studies (NIES).</title>
        <authorList>
            <person name="Hirose Y."/>
            <person name="Shimura Y."/>
            <person name="Fujisawa T."/>
            <person name="Nakamura Y."/>
            <person name="Kawachi M."/>
        </authorList>
    </citation>
    <scope>NUCLEOTIDE SEQUENCE [LARGE SCALE GENOMIC DNA]</scope>
    <source>
        <strain evidence="1 2">NIES-267</strain>
    </source>
</reference>
<accession>A0A1Z4LX84</accession>
<dbReference type="Proteomes" id="UP000218418">
    <property type="component" value="Chromosome"/>
</dbReference>
<gene>
    <name evidence="1" type="ORF">NIES267_53710</name>
</gene>
<evidence type="ECO:0000313" key="1">
    <source>
        <dbReference type="EMBL" id="BAY85865.1"/>
    </source>
</evidence>
<evidence type="ECO:0000313" key="2">
    <source>
        <dbReference type="Proteomes" id="UP000218418"/>
    </source>
</evidence>
<dbReference type="AlphaFoldDB" id="A0A1Z4LX84"/>
<dbReference type="EMBL" id="AP018227">
    <property type="protein sequence ID" value="BAY85865.1"/>
    <property type="molecule type" value="Genomic_DNA"/>
</dbReference>